<sequence>MLLEFPIDWPQTDVLMSLRTILILLLLVCGLTGCRSAGLSWNPTHTPTPDPPIENFSHTETKPKENEEESGIPSGMFSRTNGRTDDPGSGLSSRSRDIERSLGYQ</sequence>
<protein>
    <submittedName>
        <fullName evidence="2">Uncharacterized protein</fullName>
    </submittedName>
</protein>
<gene>
    <name evidence="2" type="ORF">C5Y93_19450</name>
</gene>
<name>A0A2S8GJH3_9BACT</name>
<evidence type="ECO:0000256" key="1">
    <source>
        <dbReference type="SAM" id="MobiDB-lite"/>
    </source>
</evidence>
<proteinExistence type="predicted"/>
<feature type="region of interest" description="Disordered" evidence="1">
    <location>
        <begin position="39"/>
        <end position="105"/>
    </location>
</feature>
<reference evidence="2 3" key="1">
    <citation type="submission" date="2018-02" db="EMBL/GenBank/DDBJ databases">
        <title>Comparative genomes isolates from brazilian mangrove.</title>
        <authorList>
            <person name="Araujo J.E."/>
            <person name="Taketani R.G."/>
            <person name="Silva M.C.P."/>
            <person name="Loureco M.V."/>
            <person name="Andreote F.D."/>
        </authorList>
    </citation>
    <scope>NUCLEOTIDE SEQUENCE [LARGE SCALE GENOMIC DNA]</scope>
    <source>
        <strain evidence="2 3">Nap-Phe MGV</strain>
    </source>
</reference>
<dbReference type="Proteomes" id="UP000237819">
    <property type="component" value="Unassembled WGS sequence"/>
</dbReference>
<evidence type="ECO:0000313" key="3">
    <source>
        <dbReference type="Proteomes" id="UP000237819"/>
    </source>
</evidence>
<evidence type="ECO:0000313" key="2">
    <source>
        <dbReference type="EMBL" id="PQO44579.1"/>
    </source>
</evidence>
<organism evidence="2 3">
    <name type="scientific">Blastopirellula marina</name>
    <dbReference type="NCBI Taxonomy" id="124"/>
    <lineage>
        <taxon>Bacteria</taxon>
        <taxon>Pseudomonadati</taxon>
        <taxon>Planctomycetota</taxon>
        <taxon>Planctomycetia</taxon>
        <taxon>Pirellulales</taxon>
        <taxon>Pirellulaceae</taxon>
        <taxon>Blastopirellula</taxon>
    </lineage>
</organism>
<feature type="compositionally biased region" description="Basic and acidic residues" evidence="1">
    <location>
        <begin position="94"/>
        <end position="105"/>
    </location>
</feature>
<comment type="caution">
    <text evidence="2">The sequence shown here is derived from an EMBL/GenBank/DDBJ whole genome shotgun (WGS) entry which is preliminary data.</text>
</comment>
<accession>A0A2S8GJH3</accession>
<dbReference type="EMBL" id="PUHZ01000019">
    <property type="protein sequence ID" value="PQO44579.1"/>
    <property type="molecule type" value="Genomic_DNA"/>
</dbReference>
<dbReference type="AlphaFoldDB" id="A0A2S8GJH3"/>